<comment type="caution">
    <text evidence="1">The sequence shown here is derived from an EMBL/GenBank/DDBJ whole genome shotgun (WGS) entry which is preliminary data.</text>
</comment>
<gene>
    <name evidence="1" type="ORF">QO012_003682</name>
</gene>
<accession>A0ABU0I3H8</accession>
<dbReference type="EMBL" id="JAUSVP010000013">
    <property type="protein sequence ID" value="MDQ0449165.1"/>
    <property type="molecule type" value="Genomic_DNA"/>
</dbReference>
<proteinExistence type="predicted"/>
<evidence type="ECO:0000313" key="1">
    <source>
        <dbReference type="EMBL" id="MDQ0449165.1"/>
    </source>
</evidence>
<evidence type="ECO:0000313" key="2">
    <source>
        <dbReference type="Proteomes" id="UP001231124"/>
    </source>
</evidence>
<protein>
    <submittedName>
        <fullName evidence="1">Uncharacterized protein</fullName>
    </submittedName>
</protein>
<dbReference type="Proteomes" id="UP001231124">
    <property type="component" value="Unassembled WGS sequence"/>
</dbReference>
<reference evidence="1 2" key="1">
    <citation type="submission" date="2023-07" db="EMBL/GenBank/DDBJ databases">
        <title>Genomic Encyclopedia of Type Strains, Phase IV (KMG-IV): sequencing the most valuable type-strain genomes for metagenomic binning, comparative biology and taxonomic classification.</title>
        <authorList>
            <person name="Goeker M."/>
        </authorList>
    </citation>
    <scope>NUCLEOTIDE SEQUENCE [LARGE SCALE GENOMIC DNA]</scope>
    <source>
        <strain evidence="1 2">DSM 19013</strain>
    </source>
</reference>
<name>A0ABU0I3H8_9HYPH</name>
<keyword evidence="2" id="KW-1185">Reference proteome</keyword>
<sequence length="36" mass="3809">MHWTAVLLAGYAAAVLELKRLCDDAPSAPDDVPDAL</sequence>
<organism evidence="1 2">
    <name type="scientific">Methylobacterium aerolatum</name>
    <dbReference type="NCBI Taxonomy" id="418708"/>
    <lineage>
        <taxon>Bacteria</taxon>
        <taxon>Pseudomonadati</taxon>
        <taxon>Pseudomonadota</taxon>
        <taxon>Alphaproteobacteria</taxon>
        <taxon>Hyphomicrobiales</taxon>
        <taxon>Methylobacteriaceae</taxon>
        <taxon>Methylobacterium</taxon>
    </lineage>
</organism>